<reference evidence="2 3" key="1">
    <citation type="journal article" date="2014" name="Nat. Genet.">
        <title>Genome and transcriptome of the porcine whipworm Trichuris suis.</title>
        <authorList>
            <person name="Jex A.R."/>
            <person name="Nejsum P."/>
            <person name="Schwarz E.M."/>
            <person name="Hu L."/>
            <person name="Young N.D."/>
            <person name="Hall R.S."/>
            <person name="Korhonen P.K."/>
            <person name="Liao S."/>
            <person name="Thamsborg S."/>
            <person name="Xia J."/>
            <person name="Xu P."/>
            <person name="Wang S."/>
            <person name="Scheerlinck J.P."/>
            <person name="Hofmann A."/>
            <person name="Sternberg P.W."/>
            <person name="Wang J."/>
            <person name="Gasser R.B."/>
        </authorList>
    </citation>
    <scope>NUCLEOTIDE SEQUENCE [LARGE SCALE GENOMIC DNA]</scope>
    <source>
        <strain evidence="2">DCEP-RM93M</strain>
    </source>
</reference>
<organism evidence="2 3">
    <name type="scientific">Trichuris suis</name>
    <name type="common">pig whipworm</name>
    <dbReference type="NCBI Taxonomy" id="68888"/>
    <lineage>
        <taxon>Eukaryota</taxon>
        <taxon>Metazoa</taxon>
        <taxon>Ecdysozoa</taxon>
        <taxon>Nematoda</taxon>
        <taxon>Enoplea</taxon>
        <taxon>Dorylaimia</taxon>
        <taxon>Trichinellida</taxon>
        <taxon>Trichuridae</taxon>
        <taxon>Trichuris</taxon>
    </lineage>
</organism>
<feature type="compositionally biased region" description="Basic and acidic residues" evidence="1">
    <location>
        <begin position="29"/>
        <end position="41"/>
    </location>
</feature>
<protein>
    <submittedName>
        <fullName evidence="2">Uncharacterized protein</fullName>
    </submittedName>
</protein>
<dbReference type="AlphaFoldDB" id="A0A085M401"/>
<feature type="region of interest" description="Disordered" evidence="1">
    <location>
        <begin position="29"/>
        <end position="49"/>
    </location>
</feature>
<evidence type="ECO:0000256" key="1">
    <source>
        <dbReference type="SAM" id="MobiDB-lite"/>
    </source>
</evidence>
<dbReference type="Proteomes" id="UP000030764">
    <property type="component" value="Unassembled WGS sequence"/>
</dbReference>
<evidence type="ECO:0000313" key="3">
    <source>
        <dbReference type="Proteomes" id="UP000030764"/>
    </source>
</evidence>
<keyword evidence="3" id="KW-1185">Reference proteome</keyword>
<name>A0A085M401_9BILA</name>
<accession>A0A085M401</accession>
<dbReference type="EMBL" id="KL363234">
    <property type="protein sequence ID" value="KFD51947.1"/>
    <property type="molecule type" value="Genomic_DNA"/>
</dbReference>
<evidence type="ECO:0000313" key="2">
    <source>
        <dbReference type="EMBL" id="KFD51947.1"/>
    </source>
</evidence>
<sequence length="134" mass="15072">MKQPNISHCPFARTMATSLRALCTRFKDEGSPCEADQRGERPSAQVEMPEGAVQDRALHSLMPPSQGKNGLQDIYHADMLMEQRLLLNKILLQGVRTEHEVCGFLEEAIARRQCRVIAQQPSPDRLSKPHGRGR</sequence>
<gene>
    <name evidence="2" type="ORF">M513_07276</name>
</gene>
<proteinExistence type="predicted"/>